<dbReference type="Gene3D" id="1.10.510.10">
    <property type="entry name" value="Transferase(Phosphotransferase) domain 1"/>
    <property type="match status" value="1"/>
</dbReference>
<dbReference type="SUPFAM" id="SSF56112">
    <property type="entry name" value="Protein kinase-like (PK-like)"/>
    <property type="match status" value="1"/>
</dbReference>
<proteinExistence type="predicted"/>
<dbReference type="GO" id="GO:0004672">
    <property type="term" value="F:protein kinase activity"/>
    <property type="evidence" value="ECO:0007669"/>
    <property type="project" value="InterPro"/>
</dbReference>
<reference evidence="4" key="1">
    <citation type="submission" date="2021-01" db="EMBL/GenBank/DDBJ databases">
        <authorList>
            <person name="Corre E."/>
            <person name="Pelletier E."/>
            <person name="Niang G."/>
            <person name="Scheremetjew M."/>
            <person name="Finn R."/>
            <person name="Kale V."/>
            <person name="Holt S."/>
            <person name="Cochrane G."/>
            <person name="Meng A."/>
            <person name="Brown T."/>
            <person name="Cohen L."/>
        </authorList>
    </citation>
    <scope>NUCLEOTIDE SEQUENCE</scope>
    <source>
        <strain evidence="4">CCAP979/52</strain>
    </source>
</reference>
<evidence type="ECO:0000256" key="1">
    <source>
        <dbReference type="ARBA" id="ARBA00022741"/>
    </source>
</evidence>
<dbReference type="PROSITE" id="PS50011">
    <property type="entry name" value="PROTEIN_KINASE_DOM"/>
    <property type="match status" value="1"/>
</dbReference>
<dbReference type="Pfam" id="PF00069">
    <property type="entry name" value="Pkinase"/>
    <property type="match status" value="1"/>
</dbReference>
<keyword evidence="2" id="KW-0067">ATP-binding</keyword>
<dbReference type="GO" id="GO:0005524">
    <property type="term" value="F:ATP binding"/>
    <property type="evidence" value="ECO:0007669"/>
    <property type="project" value="UniProtKB-KW"/>
</dbReference>
<organism evidence="4">
    <name type="scientific">Cryptomonas curvata</name>
    <dbReference type="NCBI Taxonomy" id="233186"/>
    <lineage>
        <taxon>Eukaryota</taxon>
        <taxon>Cryptophyceae</taxon>
        <taxon>Cryptomonadales</taxon>
        <taxon>Cryptomonadaceae</taxon>
        <taxon>Cryptomonas</taxon>
    </lineage>
</organism>
<feature type="domain" description="Protein kinase" evidence="3">
    <location>
        <begin position="1"/>
        <end position="192"/>
    </location>
</feature>
<dbReference type="InterPro" id="IPR050117">
    <property type="entry name" value="MAPK"/>
</dbReference>
<keyword evidence="1" id="KW-0547">Nucleotide-binding</keyword>
<dbReference type="EMBL" id="HBEZ01008817">
    <property type="protein sequence ID" value="CAD8627217.1"/>
    <property type="molecule type" value="Transcribed_RNA"/>
</dbReference>
<protein>
    <recommendedName>
        <fullName evidence="3">Protein kinase domain-containing protein</fullName>
    </recommendedName>
</protein>
<evidence type="ECO:0000313" key="5">
    <source>
        <dbReference type="EMBL" id="CAD8627218.1"/>
    </source>
</evidence>
<evidence type="ECO:0000313" key="4">
    <source>
        <dbReference type="EMBL" id="CAD8627217.1"/>
    </source>
</evidence>
<dbReference type="InterPro" id="IPR011009">
    <property type="entry name" value="Kinase-like_dom_sf"/>
</dbReference>
<dbReference type="PANTHER" id="PTHR24055">
    <property type="entry name" value="MITOGEN-ACTIVATED PROTEIN KINASE"/>
    <property type="match status" value="1"/>
</dbReference>
<evidence type="ECO:0000256" key="2">
    <source>
        <dbReference type="ARBA" id="ARBA00022840"/>
    </source>
</evidence>
<dbReference type="EMBL" id="HBEZ01008818">
    <property type="protein sequence ID" value="CAD8627218.1"/>
    <property type="molecule type" value="Transcribed_RNA"/>
</dbReference>
<dbReference type="SMART" id="SM00220">
    <property type="entry name" value="S_TKc"/>
    <property type="match status" value="1"/>
</dbReference>
<name>A0A6T7VYE1_9CRYP</name>
<evidence type="ECO:0000259" key="3">
    <source>
        <dbReference type="PROSITE" id="PS50011"/>
    </source>
</evidence>
<sequence length="301" mass="33172">MTSKFSIVSYSSEELRKNIRDILEAVQRLHESGEAHGRLAPECFVRDLTSGDLKIVKGSKMPSSLWYRPPEVLVQGVADALDCSTDIRSVASVDMWSIGCLFAEMMTGSPLFESAETNFDLLSLHCDWFGYTFTSADGNLEVKSPEGIECAPKLVDLVPGLCEHGYDLLSRMLACEYNDRISAAEALRHTFLTACGCELTNCKCSHESHQELQACSTSFQSEKVESDTGVHAPKDVDISMNRVVSFETYPSFLHCSSSDGVQILPAAIQGLVQKRRLKRQRAEAVGGAAQQYRRFEAAPAL</sequence>
<dbReference type="InterPro" id="IPR000719">
    <property type="entry name" value="Prot_kinase_dom"/>
</dbReference>
<accession>A0A6T7VYE1</accession>
<dbReference type="AlphaFoldDB" id="A0A6T7VYE1"/>
<gene>
    <name evidence="4" type="ORF">CCUR1050_LOCUS4895</name>
    <name evidence="5" type="ORF">CCUR1050_LOCUS4896</name>
</gene>